<evidence type="ECO:0000313" key="2">
    <source>
        <dbReference type="Proteomes" id="UP000799423"/>
    </source>
</evidence>
<dbReference type="AlphaFoldDB" id="A0A6A7BAL7"/>
<evidence type="ECO:0000313" key="1">
    <source>
        <dbReference type="EMBL" id="KAF2851777.1"/>
    </source>
</evidence>
<reference evidence="1" key="1">
    <citation type="submission" date="2020-01" db="EMBL/GenBank/DDBJ databases">
        <authorList>
            <consortium name="DOE Joint Genome Institute"/>
            <person name="Haridas S."/>
            <person name="Albert R."/>
            <person name="Binder M."/>
            <person name="Bloem J."/>
            <person name="Labutti K."/>
            <person name="Salamov A."/>
            <person name="Andreopoulos B."/>
            <person name="Baker S.E."/>
            <person name="Barry K."/>
            <person name="Bills G."/>
            <person name="Bluhm B.H."/>
            <person name="Cannon C."/>
            <person name="Castanera R."/>
            <person name="Culley D.E."/>
            <person name="Daum C."/>
            <person name="Ezra D."/>
            <person name="Gonzalez J.B."/>
            <person name="Henrissat B."/>
            <person name="Kuo A."/>
            <person name="Liang C."/>
            <person name="Lipzen A."/>
            <person name="Lutzoni F."/>
            <person name="Magnuson J."/>
            <person name="Mondo S."/>
            <person name="Nolan M."/>
            <person name="Ohm R."/>
            <person name="Pangilinan J."/>
            <person name="Park H.-J."/>
            <person name="Ramirez L."/>
            <person name="Alfaro M."/>
            <person name="Sun H."/>
            <person name="Tritt A."/>
            <person name="Yoshinaga Y."/>
            <person name="Zwiers L.-H."/>
            <person name="Turgeon B.G."/>
            <person name="Goodwin S.B."/>
            <person name="Spatafora J.W."/>
            <person name="Crous P.W."/>
            <person name="Grigoriev I.V."/>
        </authorList>
    </citation>
    <scope>NUCLEOTIDE SEQUENCE</scope>
    <source>
        <strain evidence="1">IPT5</strain>
    </source>
</reference>
<sequence>MSKVDCWSLGNNDGRRDENPPIRCLALVVPCRPTMVSRCARLATRCNKNLLEAHQTPLSTVYVSRHFIIIGSHWPAGKEVGKQCGDTLFQHCTTSVHYGNRQSLPKCCREPNTTTTNLGEERDPLPCDFLRRKTPTKRGIDDPLLYFALVQLLFDLLDSARIHFQFLLVLDLNQFPFVSVSNATCAKNRIKNVPSIDGKTDD</sequence>
<accession>A0A6A7BAL7</accession>
<protein>
    <submittedName>
        <fullName evidence="1">Uncharacterized protein</fullName>
    </submittedName>
</protein>
<dbReference type="Proteomes" id="UP000799423">
    <property type="component" value="Unassembled WGS sequence"/>
</dbReference>
<name>A0A6A7BAL7_9PLEO</name>
<keyword evidence="2" id="KW-1185">Reference proteome</keyword>
<gene>
    <name evidence="1" type="ORF">T440DRAFT_57967</name>
</gene>
<organism evidence="1 2">
    <name type="scientific">Plenodomus tracheiphilus IPT5</name>
    <dbReference type="NCBI Taxonomy" id="1408161"/>
    <lineage>
        <taxon>Eukaryota</taxon>
        <taxon>Fungi</taxon>
        <taxon>Dikarya</taxon>
        <taxon>Ascomycota</taxon>
        <taxon>Pezizomycotina</taxon>
        <taxon>Dothideomycetes</taxon>
        <taxon>Pleosporomycetidae</taxon>
        <taxon>Pleosporales</taxon>
        <taxon>Pleosporineae</taxon>
        <taxon>Leptosphaeriaceae</taxon>
        <taxon>Plenodomus</taxon>
    </lineage>
</organism>
<proteinExistence type="predicted"/>
<dbReference type="EMBL" id="MU006301">
    <property type="protein sequence ID" value="KAF2851777.1"/>
    <property type="molecule type" value="Genomic_DNA"/>
</dbReference>